<evidence type="ECO:0000313" key="2">
    <source>
        <dbReference type="Proteomes" id="UP001066276"/>
    </source>
</evidence>
<dbReference type="Proteomes" id="UP001066276">
    <property type="component" value="Chromosome 3_1"/>
</dbReference>
<reference evidence="1" key="1">
    <citation type="journal article" date="2022" name="bioRxiv">
        <title>Sequencing and chromosome-scale assembly of the giantPleurodeles waltlgenome.</title>
        <authorList>
            <person name="Brown T."/>
            <person name="Elewa A."/>
            <person name="Iarovenko S."/>
            <person name="Subramanian E."/>
            <person name="Araus A.J."/>
            <person name="Petzold A."/>
            <person name="Susuki M."/>
            <person name="Suzuki K.-i.T."/>
            <person name="Hayashi T."/>
            <person name="Toyoda A."/>
            <person name="Oliveira C."/>
            <person name="Osipova E."/>
            <person name="Leigh N.D."/>
            <person name="Simon A."/>
            <person name="Yun M.H."/>
        </authorList>
    </citation>
    <scope>NUCLEOTIDE SEQUENCE</scope>
    <source>
        <strain evidence="1">20211129_DDA</strain>
        <tissue evidence="1">Liver</tissue>
    </source>
</reference>
<dbReference type="EMBL" id="JANPWB010000005">
    <property type="protein sequence ID" value="KAJ1189455.1"/>
    <property type="molecule type" value="Genomic_DNA"/>
</dbReference>
<organism evidence="1 2">
    <name type="scientific">Pleurodeles waltl</name>
    <name type="common">Iberian ribbed newt</name>
    <dbReference type="NCBI Taxonomy" id="8319"/>
    <lineage>
        <taxon>Eukaryota</taxon>
        <taxon>Metazoa</taxon>
        <taxon>Chordata</taxon>
        <taxon>Craniata</taxon>
        <taxon>Vertebrata</taxon>
        <taxon>Euteleostomi</taxon>
        <taxon>Amphibia</taxon>
        <taxon>Batrachia</taxon>
        <taxon>Caudata</taxon>
        <taxon>Salamandroidea</taxon>
        <taxon>Salamandridae</taxon>
        <taxon>Pleurodelinae</taxon>
        <taxon>Pleurodeles</taxon>
    </lineage>
</organism>
<protein>
    <submittedName>
        <fullName evidence="1">Uncharacterized protein</fullName>
    </submittedName>
</protein>
<comment type="caution">
    <text evidence="1">The sequence shown here is derived from an EMBL/GenBank/DDBJ whole genome shotgun (WGS) entry which is preliminary data.</text>
</comment>
<accession>A0AAV7UKB8</accession>
<dbReference type="AlphaFoldDB" id="A0AAV7UKB8"/>
<name>A0AAV7UKB8_PLEWA</name>
<gene>
    <name evidence="1" type="ORF">NDU88_006200</name>
</gene>
<evidence type="ECO:0000313" key="1">
    <source>
        <dbReference type="EMBL" id="KAJ1189455.1"/>
    </source>
</evidence>
<keyword evidence="2" id="KW-1185">Reference proteome</keyword>
<proteinExistence type="predicted"/>
<sequence>MHTSNIVGAPCPRLTEAPCPLWGLMGGNKEQKGCSMPDRQEPWPRPKLNARLVPQSAVVQQFRVRKLRQVTCLQLTETYKFNQSQFSYELYPSQRSQADQCKVCLTESINFKLTQGRYAFPSASISSFPIACPM</sequence>